<reference evidence="2" key="1">
    <citation type="journal article" date="2019" name="Int. J. Syst. Evol. Microbiol.">
        <title>The Global Catalogue of Microorganisms (GCM) 10K type strain sequencing project: providing services to taxonomists for standard genome sequencing and annotation.</title>
        <authorList>
            <consortium name="The Broad Institute Genomics Platform"/>
            <consortium name="The Broad Institute Genome Sequencing Center for Infectious Disease"/>
            <person name="Wu L."/>
            <person name="Ma J."/>
        </authorList>
    </citation>
    <scope>NUCLEOTIDE SEQUENCE [LARGE SCALE GENOMIC DNA]</scope>
    <source>
        <strain evidence="2">JCM 14969</strain>
    </source>
</reference>
<dbReference type="EMBL" id="BAAAOS010000048">
    <property type="protein sequence ID" value="GAA1599853.1"/>
    <property type="molecule type" value="Genomic_DNA"/>
</dbReference>
<sequence length="55" mass="6149">MARRRTPSAYAFDVDGSGERNKGRCNWLAQVAKKWLAQVAGAVAKEWLGQWLRSG</sequence>
<name>A0ABP4Q4E1_9ACTN</name>
<comment type="caution">
    <text evidence="1">The sequence shown here is derived from an EMBL/GenBank/DDBJ whole genome shotgun (WGS) entry which is preliminary data.</text>
</comment>
<accession>A0ABP4Q4E1</accession>
<proteinExistence type="predicted"/>
<evidence type="ECO:0000313" key="2">
    <source>
        <dbReference type="Proteomes" id="UP001500393"/>
    </source>
</evidence>
<evidence type="ECO:0000313" key="1">
    <source>
        <dbReference type="EMBL" id="GAA1599853.1"/>
    </source>
</evidence>
<organism evidence="1 2">
    <name type="scientific">Kribbella sancticallisti</name>
    <dbReference type="NCBI Taxonomy" id="460087"/>
    <lineage>
        <taxon>Bacteria</taxon>
        <taxon>Bacillati</taxon>
        <taxon>Actinomycetota</taxon>
        <taxon>Actinomycetes</taxon>
        <taxon>Propionibacteriales</taxon>
        <taxon>Kribbellaceae</taxon>
        <taxon>Kribbella</taxon>
    </lineage>
</organism>
<keyword evidence="2" id="KW-1185">Reference proteome</keyword>
<protein>
    <submittedName>
        <fullName evidence="1">Uncharacterized protein</fullName>
    </submittedName>
</protein>
<dbReference type="Proteomes" id="UP001500393">
    <property type="component" value="Unassembled WGS sequence"/>
</dbReference>
<gene>
    <name evidence="1" type="ORF">GCM10009789_62460</name>
</gene>